<proteinExistence type="predicted"/>
<reference evidence="1" key="1">
    <citation type="submission" date="2019-08" db="EMBL/GenBank/DDBJ databases">
        <authorList>
            <person name="Kucharzyk K."/>
            <person name="Murdoch R.W."/>
            <person name="Higgins S."/>
            <person name="Loffler F."/>
        </authorList>
    </citation>
    <scope>NUCLEOTIDE SEQUENCE</scope>
</reference>
<name>A0A645EAU7_9ZZZZ</name>
<protein>
    <submittedName>
        <fullName evidence="1">Uncharacterized protein</fullName>
    </submittedName>
</protein>
<organism evidence="1">
    <name type="scientific">bioreactor metagenome</name>
    <dbReference type="NCBI Taxonomy" id="1076179"/>
    <lineage>
        <taxon>unclassified sequences</taxon>
        <taxon>metagenomes</taxon>
        <taxon>ecological metagenomes</taxon>
    </lineage>
</organism>
<accession>A0A645EAU7</accession>
<gene>
    <name evidence="1" type="ORF">SDC9_146375</name>
</gene>
<sequence>MQHAVVGTDIQRRRASLVGGLERAVAGVEHICEPRLRGTHGRDLGVDNVSEAVTDQSRTGGRGAYPVSRAFIGCVAAQEVQIVGAVVACDIAGVQKHLLIVAEIAQPEGHASSTAGA</sequence>
<dbReference type="EMBL" id="VSSQ01045290">
    <property type="protein sequence ID" value="MPM99184.1"/>
    <property type="molecule type" value="Genomic_DNA"/>
</dbReference>
<comment type="caution">
    <text evidence="1">The sequence shown here is derived from an EMBL/GenBank/DDBJ whole genome shotgun (WGS) entry which is preliminary data.</text>
</comment>
<dbReference type="AlphaFoldDB" id="A0A645EAU7"/>
<evidence type="ECO:0000313" key="1">
    <source>
        <dbReference type="EMBL" id="MPM99184.1"/>
    </source>
</evidence>